<evidence type="ECO:0000256" key="1">
    <source>
        <dbReference type="ARBA" id="ARBA00003246"/>
    </source>
</evidence>
<evidence type="ECO:0000313" key="11">
    <source>
        <dbReference type="Proteomes" id="UP000198372"/>
    </source>
</evidence>
<sequence length="351" mass="38257">MASLSGRIASDQEPLYTSMNTQTTSSLTPNTNPNLNSDTNTSTAPPSPPVLTSISSSQAAAQLNDSSNTGAASILSQSAHPGALVFLYLFRSAAVATYLFCGFVSSSYVFSTVLVVVLLSLDFWTVRNVSGRRLVGLRFWSQVDEDGTAFWVFESRSVSSSKDREKDWLYGLCRCSPSPVRTTQPDQVANAIDTKMFWIALYTVSHLHLCDKKSGSIDKLTRDHSPHVQFPVIWIALFFVGLLKFNLSFLPIVALALVFNLTNAVGYTYDAHPWNLLSQLSGSRKFLGYGPFGQHHVNPSLISPSHRHQDRDAKRRWATGVGMSGLLGSVGGLGGSMVTGLASNAFSRFFK</sequence>
<feature type="region of interest" description="Disordered" evidence="9">
    <location>
        <begin position="1"/>
        <end position="53"/>
    </location>
</feature>
<dbReference type="EMBL" id="FMSP01000003">
    <property type="protein sequence ID" value="SCV68099.1"/>
    <property type="molecule type" value="Genomic_DNA"/>
</dbReference>
<keyword evidence="7 8" id="KW-0472">Membrane</keyword>
<comment type="similarity">
    <text evidence="3 8">Belongs to the TVP23 family.</text>
</comment>
<evidence type="ECO:0000313" key="10">
    <source>
        <dbReference type="EMBL" id="SCV68099.1"/>
    </source>
</evidence>
<evidence type="ECO:0000256" key="8">
    <source>
        <dbReference type="RuleBase" id="RU361206"/>
    </source>
</evidence>
<dbReference type="InterPro" id="IPR008564">
    <property type="entry name" value="TVP23-like"/>
</dbReference>
<gene>
    <name evidence="10" type="ORF">BQ2448_220</name>
</gene>
<feature type="compositionally biased region" description="Low complexity" evidence="9">
    <location>
        <begin position="20"/>
        <end position="43"/>
    </location>
</feature>
<keyword evidence="11" id="KW-1185">Reference proteome</keyword>
<dbReference type="GO" id="GO:0016192">
    <property type="term" value="P:vesicle-mediated transport"/>
    <property type="evidence" value="ECO:0007669"/>
    <property type="project" value="TreeGrafter"/>
</dbReference>
<dbReference type="GO" id="GO:0000139">
    <property type="term" value="C:Golgi membrane"/>
    <property type="evidence" value="ECO:0007669"/>
    <property type="project" value="UniProtKB-SubCell"/>
</dbReference>
<evidence type="ECO:0000256" key="6">
    <source>
        <dbReference type="ARBA" id="ARBA00022989"/>
    </source>
</evidence>
<reference evidence="11" key="1">
    <citation type="submission" date="2016-09" db="EMBL/GenBank/DDBJ databases">
        <authorList>
            <person name="Jeantristanb JTB J.-T."/>
            <person name="Ricardo R."/>
        </authorList>
    </citation>
    <scope>NUCLEOTIDE SEQUENCE [LARGE SCALE GENOMIC DNA]</scope>
</reference>
<keyword evidence="8" id="KW-0333">Golgi apparatus</keyword>
<proteinExistence type="inferred from homology"/>
<evidence type="ECO:0000256" key="9">
    <source>
        <dbReference type="SAM" id="MobiDB-lite"/>
    </source>
</evidence>
<feature type="transmembrane region" description="Helical" evidence="8">
    <location>
        <begin position="326"/>
        <end position="346"/>
    </location>
</feature>
<feature type="transmembrane region" description="Helical" evidence="8">
    <location>
        <begin position="106"/>
        <end position="124"/>
    </location>
</feature>
<comment type="function">
    <text evidence="1 8">Golgi membrane protein involved in vesicular trafficking.</text>
</comment>
<protein>
    <recommendedName>
        <fullName evidence="4 8">Golgi apparatus membrane protein TVP23</fullName>
    </recommendedName>
</protein>
<dbReference type="STRING" id="269621.A0A238F5T3"/>
<keyword evidence="6 8" id="KW-1133">Transmembrane helix</keyword>
<evidence type="ECO:0000256" key="7">
    <source>
        <dbReference type="ARBA" id="ARBA00023136"/>
    </source>
</evidence>
<evidence type="ECO:0000256" key="2">
    <source>
        <dbReference type="ARBA" id="ARBA00004653"/>
    </source>
</evidence>
<accession>A0A238F5T3</accession>
<dbReference type="OrthoDB" id="2151161at2759"/>
<dbReference type="Proteomes" id="UP000198372">
    <property type="component" value="Unassembled WGS sequence"/>
</dbReference>
<evidence type="ECO:0000256" key="5">
    <source>
        <dbReference type="ARBA" id="ARBA00022692"/>
    </source>
</evidence>
<name>A0A238F5T3_9BASI</name>
<dbReference type="PANTHER" id="PTHR13019:SF7">
    <property type="entry name" value="GOLGI APPARATUS MEMBRANE PROTEIN TVP23"/>
    <property type="match status" value="1"/>
</dbReference>
<evidence type="ECO:0000256" key="4">
    <source>
        <dbReference type="ARBA" id="ARBA00013603"/>
    </source>
</evidence>
<evidence type="ECO:0000256" key="3">
    <source>
        <dbReference type="ARBA" id="ARBA00005467"/>
    </source>
</evidence>
<dbReference type="AlphaFoldDB" id="A0A238F5T3"/>
<feature type="transmembrane region" description="Helical" evidence="8">
    <location>
        <begin position="232"/>
        <end position="259"/>
    </location>
</feature>
<comment type="subcellular location">
    <subcellularLocation>
        <location evidence="2 8">Golgi apparatus membrane</location>
        <topology evidence="2 8">Multi-pass membrane protein</topology>
    </subcellularLocation>
</comment>
<organism evidence="10 11">
    <name type="scientific">Microbotryum intermedium</name>
    <dbReference type="NCBI Taxonomy" id="269621"/>
    <lineage>
        <taxon>Eukaryota</taxon>
        <taxon>Fungi</taxon>
        <taxon>Dikarya</taxon>
        <taxon>Basidiomycota</taxon>
        <taxon>Pucciniomycotina</taxon>
        <taxon>Microbotryomycetes</taxon>
        <taxon>Microbotryales</taxon>
        <taxon>Microbotryaceae</taxon>
        <taxon>Microbotryum</taxon>
    </lineage>
</organism>
<keyword evidence="5 8" id="KW-0812">Transmembrane</keyword>
<dbReference type="GO" id="GO:0009306">
    <property type="term" value="P:protein secretion"/>
    <property type="evidence" value="ECO:0007669"/>
    <property type="project" value="TreeGrafter"/>
</dbReference>
<dbReference type="PANTHER" id="PTHR13019">
    <property type="entry name" value="GOLGI APPARATUS MEMBRANE PROTEIN TVP23"/>
    <property type="match status" value="1"/>
</dbReference>
<dbReference type="Pfam" id="PF05832">
    <property type="entry name" value="DUF846"/>
    <property type="match status" value="2"/>
</dbReference>